<name>A0A0A8XV60_ARUDO</name>
<organism evidence="1">
    <name type="scientific">Arundo donax</name>
    <name type="common">Giant reed</name>
    <name type="synonym">Donax arundinaceus</name>
    <dbReference type="NCBI Taxonomy" id="35708"/>
    <lineage>
        <taxon>Eukaryota</taxon>
        <taxon>Viridiplantae</taxon>
        <taxon>Streptophyta</taxon>
        <taxon>Embryophyta</taxon>
        <taxon>Tracheophyta</taxon>
        <taxon>Spermatophyta</taxon>
        <taxon>Magnoliopsida</taxon>
        <taxon>Liliopsida</taxon>
        <taxon>Poales</taxon>
        <taxon>Poaceae</taxon>
        <taxon>PACMAD clade</taxon>
        <taxon>Arundinoideae</taxon>
        <taxon>Arundineae</taxon>
        <taxon>Arundo</taxon>
    </lineage>
</organism>
<dbReference type="AlphaFoldDB" id="A0A0A8XV60"/>
<evidence type="ECO:0000313" key="1">
    <source>
        <dbReference type="EMBL" id="JAD17771.1"/>
    </source>
</evidence>
<accession>A0A0A8XV60</accession>
<dbReference type="EMBL" id="GBRH01280124">
    <property type="protein sequence ID" value="JAD17771.1"/>
    <property type="molecule type" value="Transcribed_RNA"/>
</dbReference>
<protein>
    <submittedName>
        <fullName evidence="1">Uncharacterized protein</fullName>
    </submittedName>
</protein>
<reference evidence="1" key="2">
    <citation type="journal article" date="2015" name="Data Brief">
        <title>Shoot transcriptome of the giant reed, Arundo donax.</title>
        <authorList>
            <person name="Barrero R.A."/>
            <person name="Guerrero F.D."/>
            <person name="Moolhuijzen P."/>
            <person name="Goolsby J.A."/>
            <person name="Tidwell J."/>
            <person name="Bellgard S.E."/>
            <person name="Bellgard M.I."/>
        </authorList>
    </citation>
    <scope>NUCLEOTIDE SEQUENCE</scope>
    <source>
        <tissue evidence="1">Shoot tissue taken approximately 20 cm above the soil surface</tissue>
    </source>
</reference>
<reference evidence="1" key="1">
    <citation type="submission" date="2014-09" db="EMBL/GenBank/DDBJ databases">
        <authorList>
            <person name="Magalhaes I.L.F."/>
            <person name="Oliveira U."/>
            <person name="Santos F.R."/>
            <person name="Vidigal T.H.D.A."/>
            <person name="Brescovit A.D."/>
            <person name="Santos A.J."/>
        </authorList>
    </citation>
    <scope>NUCLEOTIDE SEQUENCE</scope>
    <source>
        <tissue evidence="1">Shoot tissue taken approximately 20 cm above the soil surface</tissue>
    </source>
</reference>
<sequence>MFIVISINIFKKIVFPYVLNIHVFPNRVSSIHH</sequence>
<proteinExistence type="predicted"/>